<evidence type="ECO:0000313" key="6">
    <source>
        <dbReference type="Proteomes" id="UP000510822"/>
    </source>
</evidence>
<dbReference type="CDD" id="cd04664">
    <property type="entry name" value="NUDIX_DHNTPase_like"/>
    <property type="match status" value="1"/>
</dbReference>
<evidence type="ECO:0000256" key="2">
    <source>
        <dbReference type="PIRSR" id="PIRSR603564-1"/>
    </source>
</evidence>
<keyword evidence="1 5" id="KW-0378">Hydrolase</keyword>
<dbReference type="Proteomes" id="UP000510822">
    <property type="component" value="Chromosome"/>
</dbReference>
<keyword evidence="6" id="KW-1185">Reference proteome</keyword>
<dbReference type="SUPFAM" id="SSF55811">
    <property type="entry name" value="Nudix"/>
    <property type="match status" value="1"/>
</dbReference>
<dbReference type="InterPro" id="IPR000086">
    <property type="entry name" value="NUDIX_hydrolase_dom"/>
</dbReference>
<dbReference type="PANTHER" id="PTHR43046">
    <property type="entry name" value="GDP-MANNOSE MANNOSYL HYDROLASE"/>
    <property type="match status" value="1"/>
</dbReference>
<sequence>MPHKQPVSILLIIHTPELDVLLLERNDFTDAWQSVTGSREGEEPLIETAQRELAEETGLRVELAQIKDWHECHDFEIFEIWRHRYAPGVTTNTEHVFSVCLPLACEVELAAKEHRRFKWVNWQQAAEMVFSPSNAEALRQLPERVAH</sequence>
<feature type="binding site" evidence="2">
    <location>
        <position position="4"/>
    </location>
    <ligand>
        <name>substrate</name>
    </ligand>
</feature>
<protein>
    <submittedName>
        <fullName evidence="5">Dihydroneopterin triphosphate diphosphatase</fullName>
        <ecNumber evidence="5">3.6.1.67</ecNumber>
    </submittedName>
</protein>
<dbReference type="EC" id="3.6.1.67" evidence="5"/>
<gene>
    <name evidence="5" type="primary">nudB</name>
    <name evidence="5" type="ORF">HZU75_17220</name>
</gene>
<evidence type="ECO:0000256" key="3">
    <source>
        <dbReference type="PIRSR" id="PIRSR603564-2"/>
    </source>
</evidence>
<feature type="binding site" evidence="3">
    <location>
        <position position="113"/>
    </location>
    <ligand>
        <name>Mg(2+)</name>
        <dbReference type="ChEBI" id="CHEBI:18420"/>
    </ligand>
</feature>
<feature type="binding site" evidence="3">
    <location>
        <position position="56"/>
    </location>
    <ligand>
        <name>Mg(2+)</name>
        <dbReference type="ChEBI" id="CHEBI:18420"/>
    </ligand>
</feature>
<dbReference type="NCBIfam" id="NF006961">
    <property type="entry name" value="PRK09438.1"/>
    <property type="match status" value="1"/>
</dbReference>
<proteinExistence type="predicted"/>
<dbReference type="GO" id="GO:0008828">
    <property type="term" value="F:dATP diphosphatase activity"/>
    <property type="evidence" value="ECO:0007669"/>
    <property type="project" value="InterPro"/>
</dbReference>
<dbReference type="RefSeq" id="WP_180307188.1">
    <property type="nucleotide sequence ID" value="NZ_CP058952.1"/>
</dbReference>
<dbReference type="InterPro" id="IPR015797">
    <property type="entry name" value="NUDIX_hydrolase-like_dom_sf"/>
</dbReference>
<comment type="cofactor">
    <cofactor evidence="3">
        <name>Mg(2+)</name>
        <dbReference type="ChEBI" id="CHEBI:18420"/>
    </cofactor>
    <text evidence="3">Binds 1 Mg(2+) ion per subunit.</text>
</comment>
<organism evidence="5 6">
    <name type="scientific">Chitinibacter fontanus</name>
    <dbReference type="NCBI Taxonomy" id="1737446"/>
    <lineage>
        <taxon>Bacteria</taxon>
        <taxon>Pseudomonadati</taxon>
        <taxon>Pseudomonadota</taxon>
        <taxon>Betaproteobacteria</taxon>
        <taxon>Neisseriales</taxon>
        <taxon>Chitinibacteraceae</taxon>
        <taxon>Chitinibacter</taxon>
    </lineage>
</organism>
<dbReference type="KEGG" id="cfon:HZU75_17220"/>
<dbReference type="AlphaFoldDB" id="A0A7D5VBP0"/>
<dbReference type="PROSITE" id="PS00893">
    <property type="entry name" value="NUDIX_BOX"/>
    <property type="match status" value="1"/>
</dbReference>
<dbReference type="GO" id="GO:0046656">
    <property type="term" value="P:folic acid biosynthetic process"/>
    <property type="evidence" value="ECO:0007669"/>
    <property type="project" value="InterPro"/>
</dbReference>
<keyword evidence="3" id="KW-0479">Metal-binding</keyword>
<feature type="binding site" evidence="3">
    <location>
        <position position="52"/>
    </location>
    <ligand>
        <name>Mg(2+)</name>
        <dbReference type="ChEBI" id="CHEBI:18420"/>
    </ligand>
</feature>
<feature type="binding site" evidence="2">
    <location>
        <begin position="75"/>
        <end position="78"/>
    </location>
    <ligand>
        <name>substrate</name>
    </ligand>
</feature>
<feature type="domain" description="Nudix hydrolase" evidence="4">
    <location>
        <begin position="2"/>
        <end position="142"/>
    </location>
</feature>
<dbReference type="GO" id="GO:0046872">
    <property type="term" value="F:metal ion binding"/>
    <property type="evidence" value="ECO:0007669"/>
    <property type="project" value="UniProtKB-KW"/>
</dbReference>
<name>A0A7D5VBP0_9NEIS</name>
<feature type="binding site" evidence="2">
    <location>
        <position position="25"/>
    </location>
    <ligand>
        <name>substrate</name>
    </ligand>
</feature>
<evidence type="ECO:0000259" key="4">
    <source>
        <dbReference type="PROSITE" id="PS51462"/>
    </source>
</evidence>
<evidence type="ECO:0000256" key="1">
    <source>
        <dbReference type="ARBA" id="ARBA00022801"/>
    </source>
</evidence>
<dbReference type="PRINTS" id="PR01404">
    <property type="entry name" value="NPPPHYDRLASE"/>
</dbReference>
<dbReference type="GO" id="GO:0019177">
    <property type="term" value="F:dihydroneopterin triphosphate pyrophosphohydrolase activity"/>
    <property type="evidence" value="ECO:0007669"/>
    <property type="project" value="UniProtKB-EC"/>
</dbReference>
<accession>A0A7D5VBP0</accession>
<reference evidence="5 6" key="1">
    <citation type="journal article" date="2016" name="Int. J. Syst. Evol. Microbiol.">
        <title>Chitinibacter fontanus sp. nov., isolated from a spring.</title>
        <authorList>
            <person name="Sheu S.Y."/>
            <person name="Li Y.S."/>
            <person name="Young C.C."/>
            <person name="Chen W.M."/>
        </authorList>
    </citation>
    <scope>NUCLEOTIDE SEQUENCE [LARGE SCALE GENOMIC DNA]</scope>
    <source>
        <strain evidence="5 6">STM-7</strain>
    </source>
</reference>
<feature type="binding site" evidence="2">
    <location>
        <position position="131"/>
    </location>
    <ligand>
        <name>substrate</name>
    </ligand>
</feature>
<dbReference type="Gene3D" id="3.90.79.10">
    <property type="entry name" value="Nucleoside Triphosphate Pyrophosphohydrolase"/>
    <property type="match status" value="1"/>
</dbReference>
<dbReference type="InterPro" id="IPR003564">
    <property type="entry name" value="DHNTPase"/>
</dbReference>
<evidence type="ECO:0000313" key="5">
    <source>
        <dbReference type="EMBL" id="QLI83119.1"/>
    </source>
</evidence>
<dbReference type="InterPro" id="IPR020084">
    <property type="entry name" value="NUDIX_hydrolase_CS"/>
</dbReference>
<dbReference type="EMBL" id="CP058952">
    <property type="protein sequence ID" value="QLI83119.1"/>
    <property type="molecule type" value="Genomic_DNA"/>
</dbReference>
<feature type="binding site" evidence="2">
    <location>
        <position position="36"/>
    </location>
    <ligand>
        <name>substrate</name>
    </ligand>
</feature>
<keyword evidence="3" id="KW-0460">Magnesium</keyword>
<dbReference type="PROSITE" id="PS51462">
    <property type="entry name" value="NUDIX"/>
    <property type="match status" value="1"/>
</dbReference>
<dbReference type="PANTHER" id="PTHR43046:SF14">
    <property type="entry name" value="MUTT_NUDIX FAMILY PROTEIN"/>
    <property type="match status" value="1"/>
</dbReference>
<dbReference type="Pfam" id="PF00293">
    <property type="entry name" value="NUDIX"/>
    <property type="match status" value="1"/>
</dbReference>